<evidence type="ECO:0000256" key="1">
    <source>
        <dbReference type="SAM" id="MobiDB-lite"/>
    </source>
</evidence>
<keyword evidence="2" id="KW-0812">Transmembrane</keyword>
<evidence type="ECO:0000256" key="3">
    <source>
        <dbReference type="SAM" id="SignalP"/>
    </source>
</evidence>
<keyword evidence="3" id="KW-0732">Signal</keyword>
<reference evidence="4 5" key="1">
    <citation type="journal article" date="2014" name="Genome Biol. Evol.">
        <title>The genome of the myxosporean Thelohanellus kitauei shows adaptations to nutrient acquisition within its fish host.</title>
        <authorList>
            <person name="Yang Y."/>
            <person name="Xiong J."/>
            <person name="Zhou Z."/>
            <person name="Huo F."/>
            <person name="Miao W."/>
            <person name="Ran C."/>
            <person name="Liu Y."/>
            <person name="Zhang J."/>
            <person name="Feng J."/>
            <person name="Wang M."/>
            <person name="Wang M."/>
            <person name="Wang L."/>
            <person name="Yao B."/>
        </authorList>
    </citation>
    <scope>NUCLEOTIDE SEQUENCE [LARGE SCALE GENOMIC DNA]</scope>
    <source>
        <strain evidence="4">Wuqing</strain>
    </source>
</reference>
<protein>
    <submittedName>
        <fullName evidence="4">Uncharacterized protein</fullName>
    </submittedName>
</protein>
<keyword evidence="2" id="KW-1133">Transmembrane helix</keyword>
<sequence>MSVQLLLFTCWIFSPNLITVAQIESNKSEYIQTRYESVGIIRLKSYFGIQIYFPLLILCFKIVEILLFFCHIFNFETMPLKIKHSVHEAKTNNVESKQPDVAEDVIQNSNEETT</sequence>
<comment type="caution">
    <text evidence="4">The sequence shown here is derived from an EMBL/GenBank/DDBJ whole genome shotgun (WGS) entry which is preliminary data.</text>
</comment>
<evidence type="ECO:0000313" key="4">
    <source>
        <dbReference type="EMBL" id="KII61854.1"/>
    </source>
</evidence>
<keyword evidence="2" id="KW-0472">Membrane</keyword>
<dbReference type="Proteomes" id="UP000031668">
    <property type="component" value="Unassembled WGS sequence"/>
</dbReference>
<name>A0A0C2MBX5_THEKT</name>
<feature type="chain" id="PRO_5002152217" evidence="3">
    <location>
        <begin position="22"/>
        <end position="114"/>
    </location>
</feature>
<accession>A0A0C2MBX5</accession>
<feature type="region of interest" description="Disordered" evidence="1">
    <location>
        <begin position="92"/>
        <end position="114"/>
    </location>
</feature>
<evidence type="ECO:0000313" key="5">
    <source>
        <dbReference type="Proteomes" id="UP000031668"/>
    </source>
</evidence>
<evidence type="ECO:0000256" key="2">
    <source>
        <dbReference type="SAM" id="Phobius"/>
    </source>
</evidence>
<dbReference type="AlphaFoldDB" id="A0A0C2MBX5"/>
<keyword evidence="5" id="KW-1185">Reference proteome</keyword>
<dbReference type="EMBL" id="JWZT01005214">
    <property type="protein sequence ID" value="KII61854.1"/>
    <property type="molecule type" value="Genomic_DNA"/>
</dbReference>
<organism evidence="4 5">
    <name type="scientific">Thelohanellus kitauei</name>
    <name type="common">Myxosporean</name>
    <dbReference type="NCBI Taxonomy" id="669202"/>
    <lineage>
        <taxon>Eukaryota</taxon>
        <taxon>Metazoa</taxon>
        <taxon>Cnidaria</taxon>
        <taxon>Myxozoa</taxon>
        <taxon>Myxosporea</taxon>
        <taxon>Bivalvulida</taxon>
        <taxon>Platysporina</taxon>
        <taxon>Myxobolidae</taxon>
        <taxon>Thelohanellus</taxon>
    </lineage>
</organism>
<gene>
    <name evidence="4" type="ORF">RF11_05009</name>
</gene>
<feature type="signal peptide" evidence="3">
    <location>
        <begin position="1"/>
        <end position="21"/>
    </location>
</feature>
<proteinExistence type="predicted"/>
<feature type="transmembrane region" description="Helical" evidence="2">
    <location>
        <begin position="51"/>
        <end position="73"/>
    </location>
</feature>